<name>A0AAE0WJM9_9PEZI</name>
<reference evidence="7" key="1">
    <citation type="submission" date="2023-07" db="EMBL/GenBank/DDBJ databases">
        <title>Black Yeasts Isolated from many extreme environments.</title>
        <authorList>
            <person name="Coleine C."/>
            <person name="Stajich J.E."/>
            <person name="Selbmann L."/>
        </authorList>
    </citation>
    <scope>NUCLEOTIDE SEQUENCE</scope>
    <source>
        <strain evidence="7">CCFEE 5485</strain>
    </source>
</reference>
<dbReference type="AlphaFoldDB" id="A0AAE0WJM9"/>
<evidence type="ECO:0000256" key="1">
    <source>
        <dbReference type="ARBA" id="ARBA00004141"/>
    </source>
</evidence>
<keyword evidence="2" id="KW-0813">Transport</keyword>
<dbReference type="Pfam" id="PF13520">
    <property type="entry name" value="AA_permease_2"/>
    <property type="match status" value="1"/>
</dbReference>
<keyword evidence="5 6" id="KW-0472">Membrane</keyword>
<organism evidence="7 8">
    <name type="scientific">Recurvomyces mirabilis</name>
    <dbReference type="NCBI Taxonomy" id="574656"/>
    <lineage>
        <taxon>Eukaryota</taxon>
        <taxon>Fungi</taxon>
        <taxon>Dikarya</taxon>
        <taxon>Ascomycota</taxon>
        <taxon>Pezizomycotina</taxon>
        <taxon>Dothideomycetes</taxon>
        <taxon>Dothideomycetidae</taxon>
        <taxon>Mycosphaerellales</taxon>
        <taxon>Teratosphaeriaceae</taxon>
        <taxon>Recurvomyces</taxon>
    </lineage>
</organism>
<gene>
    <name evidence="7" type="ORF">LTR78_007054</name>
</gene>
<feature type="transmembrane region" description="Helical" evidence="6">
    <location>
        <begin position="26"/>
        <end position="46"/>
    </location>
</feature>
<evidence type="ECO:0000313" key="8">
    <source>
        <dbReference type="Proteomes" id="UP001274830"/>
    </source>
</evidence>
<dbReference type="Gene3D" id="1.20.1740.10">
    <property type="entry name" value="Amino acid/polyamine transporter I"/>
    <property type="match status" value="1"/>
</dbReference>
<comment type="subcellular location">
    <subcellularLocation>
        <location evidence="1">Membrane</location>
        <topology evidence="1">Multi-pass membrane protein</topology>
    </subcellularLocation>
</comment>
<dbReference type="PANTHER" id="PTHR45649:SF41">
    <property type="entry name" value="TRANSPORTER, PUTATIVE (EUROFUNG)-RELATED"/>
    <property type="match status" value="1"/>
</dbReference>
<evidence type="ECO:0000256" key="6">
    <source>
        <dbReference type="SAM" id="Phobius"/>
    </source>
</evidence>
<accession>A0AAE0WJM9</accession>
<evidence type="ECO:0000256" key="3">
    <source>
        <dbReference type="ARBA" id="ARBA00022692"/>
    </source>
</evidence>
<feature type="transmembrane region" description="Helical" evidence="6">
    <location>
        <begin position="125"/>
        <end position="144"/>
    </location>
</feature>
<evidence type="ECO:0000256" key="4">
    <source>
        <dbReference type="ARBA" id="ARBA00022989"/>
    </source>
</evidence>
<proteinExistence type="predicted"/>
<keyword evidence="8" id="KW-1185">Reference proteome</keyword>
<feature type="transmembrane region" description="Helical" evidence="6">
    <location>
        <begin position="89"/>
        <end position="113"/>
    </location>
</feature>
<evidence type="ECO:0008006" key="9">
    <source>
        <dbReference type="Google" id="ProtNLM"/>
    </source>
</evidence>
<dbReference type="PANTHER" id="PTHR45649">
    <property type="entry name" value="AMINO-ACID PERMEASE BAT1"/>
    <property type="match status" value="1"/>
</dbReference>
<evidence type="ECO:0000256" key="5">
    <source>
        <dbReference type="ARBA" id="ARBA00023136"/>
    </source>
</evidence>
<dbReference type="GO" id="GO:0022857">
    <property type="term" value="F:transmembrane transporter activity"/>
    <property type="evidence" value="ECO:0007669"/>
    <property type="project" value="InterPro"/>
</dbReference>
<dbReference type="GO" id="GO:0016020">
    <property type="term" value="C:membrane"/>
    <property type="evidence" value="ECO:0007669"/>
    <property type="project" value="UniProtKB-SubCell"/>
</dbReference>
<keyword evidence="3 6" id="KW-0812">Transmembrane</keyword>
<feature type="transmembrane region" description="Helical" evidence="6">
    <location>
        <begin position="58"/>
        <end position="77"/>
    </location>
</feature>
<evidence type="ECO:0000313" key="7">
    <source>
        <dbReference type="EMBL" id="KAK3672944.1"/>
    </source>
</evidence>
<keyword evidence="4 6" id="KW-1133">Transmembrane helix</keyword>
<dbReference type="InterPro" id="IPR002293">
    <property type="entry name" value="AA/rel_permease1"/>
</dbReference>
<sequence>MQWSSARDNGLPGSAWLAQVSAKSNVPVHAVLTTVIIVALISLINIGSCAALNAINSLGGISILATYLIVVGCYIWNRATHAKPPRGEWNRYGFVIAVVGWGSVFPVFFFLLWPLSNHPDAVSMNWAIAMNGGIMVIASAWYVVRGRTLYQPPVSKVKDYA</sequence>
<evidence type="ECO:0000256" key="2">
    <source>
        <dbReference type="ARBA" id="ARBA00022448"/>
    </source>
</evidence>
<dbReference type="Proteomes" id="UP001274830">
    <property type="component" value="Unassembled WGS sequence"/>
</dbReference>
<comment type="caution">
    <text evidence="7">The sequence shown here is derived from an EMBL/GenBank/DDBJ whole genome shotgun (WGS) entry which is preliminary data.</text>
</comment>
<protein>
    <recommendedName>
        <fullName evidence="9">Amino acid permease</fullName>
    </recommendedName>
</protein>
<dbReference type="EMBL" id="JAUTXT010000028">
    <property type="protein sequence ID" value="KAK3672944.1"/>
    <property type="molecule type" value="Genomic_DNA"/>
</dbReference>